<organism evidence="1 2">
    <name type="scientific">Longivirga aurantiaca</name>
    <dbReference type="NCBI Taxonomy" id="1837743"/>
    <lineage>
        <taxon>Bacteria</taxon>
        <taxon>Bacillati</taxon>
        <taxon>Actinomycetota</taxon>
        <taxon>Actinomycetes</taxon>
        <taxon>Sporichthyales</taxon>
        <taxon>Sporichthyaceae</taxon>
        <taxon>Longivirga</taxon>
    </lineage>
</organism>
<dbReference type="EMBL" id="JBHSTI010000008">
    <property type="protein sequence ID" value="MFC6239031.1"/>
    <property type="molecule type" value="Genomic_DNA"/>
</dbReference>
<evidence type="ECO:0000313" key="1">
    <source>
        <dbReference type="EMBL" id="MFC6239031.1"/>
    </source>
</evidence>
<name>A0ABW1T2S1_9ACTN</name>
<sequence length="131" mass="13972">MLVVTRHRLPLAGFASTTDALGAARDLLAVLAGLPGYVRGWIARAVDEPDLLVLATEWEDVGSYRRALSAYEVKLRWPFLQTAVDEATAFEVLVARTPDSVVEQPSARGADADVVGLGEAAAPHVSRGEFG</sequence>
<protein>
    <submittedName>
        <fullName evidence="1">Antibiotic biosynthesis monooxygenase family protein</fullName>
        <ecNumber evidence="1">1.14.-.-</ecNumber>
    </submittedName>
</protein>
<keyword evidence="1" id="KW-0560">Oxidoreductase</keyword>
<dbReference type="EC" id="1.14.-.-" evidence="1"/>
<evidence type="ECO:0000313" key="2">
    <source>
        <dbReference type="Proteomes" id="UP001596138"/>
    </source>
</evidence>
<gene>
    <name evidence="1" type="ORF">ACFQGU_14190</name>
</gene>
<dbReference type="SUPFAM" id="SSF54909">
    <property type="entry name" value="Dimeric alpha+beta barrel"/>
    <property type="match status" value="1"/>
</dbReference>
<accession>A0ABW1T2S1</accession>
<keyword evidence="2" id="KW-1185">Reference proteome</keyword>
<dbReference type="InterPro" id="IPR011008">
    <property type="entry name" value="Dimeric_a/b-barrel"/>
</dbReference>
<dbReference type="GO" id="GO:0004497">
    <property type="term" value="F:monooxygenase activity"/>
    <property type="evidence" value="ECO:0007669"/>
    <property type="project" value="UniProtKB-KW"/>
</dbReference>
<dbReference type="Proteomes" id="UP001596138">
    <property type="component" value="Unassembled WGS sequence"/>
</dbReference>
<dbReference type="RefSeq" id="WP_386767748.1">
    <property type="nucleotide sequence ID" value="NZ_JBHSTI010000008.1"/>
</dbReference>
<reference evidence="2" key="1">
    <citation type="journal article" date="2019" name="Int. J. Syst. Evol. Microbiol.">
        <title>The Global Catalogue of Microorganisms (GCM) 10K type strain sequencing project: providing services to taxonomists for standard genome sequencing and annotation.</title>
        <authorList>
            <consortium name="The Broad Institute Genomics Platform"/>
            <consortium name="The Broad Institute Genome Sequencing Center for Infectious Disease"/>
            <person name="Wu L."/>
            <person name="Ma J."/>
        </authorList>
    </citation>
    <scope>NUCLEOTIDE SEQUENCE [LARGE SCALE GENOMIC DNA]</scope>
    <source>
        <strain evidence="2">CGMCC 4.7317</strain>
    </source>
</reference>
<keyword evidence="1" id="KW-0503">Monooxygenase</keyword>
<comment type="caution">
    <text evidence="1">The sequence shown here is derived from an EMBL/GenBank/DDBJ whole genome shotgun (WGS) entry which is preliminary data.</text>
</comment>
<proteinExistence type="predicted"/>
<dbReference type="Gene3D" id="3.30.70.100">
    <property type="match status" value="1"/>
</dbReference>